<reference evidence="9" key="1">
    <citation type="submission" date="2022-05" db="EMBL/GenBank/DDBJ databases">
        <title>Draft genome sequence of Clostridium tertium strain CP3 isolated from Peru.</title>
        <authorList>
            <person name="Hurtado R."/>
            <person name="Lima L."/>
            <person name="Sousa T."/>
            <person name="Jaiswal A.K."/>
            <person name="Tiwari S."/>
            <person name="Maturrano L."/>
            <person name="Brenig B."/>
            <person name="Azevedo V."/>
        </authorList>
    </citation>
    <scope>NUCLEOTIDE SEQUENCE</scope>
    <source>
        <strain evidence="9">CP3</strain>
    </source>
</reference>
<keyword evidence="4 9" id="KW-0762">Sugar transport</keyword>
<dbReference type="Pfam" id="PF03610">
    <property type="entry name" value="EIIA-man"/>
    <property type="match status" value="1"/>
</dbReference>
<evidence type="ECO:0000313" key="9">
    <source>
        <dbReference type="EMBL" id="MDC4240223.1"/>
    </source>
</evidence>
<evidence type="ECO:0000256" key="3">
    <source>
        <dbReference type="ARBA" id="ARBA00022490"/>
    </source>
</evidence>
<gene>
    <name evidence="9" type="ORF">NE398_08595</name>
</gene>
<dbReference type="InterPro" id="IPR036662">
    <property type="entry name" value="PTS_EIIA_man-typ_sf"/>
</dbReference>
<evidence type="ECO:0000256" key="1">
    <source>
        <dbReference type="ARBA" id="ARBA00004496"/>
    </source>
</evidence>
<dbReference type="EMBL" id="JAMRYU010000008">
    <property type="protein sequence ID" value="MDC4240223.1"/>
    <property type="molecule type" value="Genomic_DNA"/>
</dbReference>
<dbReference type="SUPFAM" id="SSF53062">
    <property type="entry name" value="PTS system fructose IIA component-like"/>
    <property type="match status" value="1"/>
</dbReference>
<dbReference type="Gene3D" id="3.40.50.510">
    <property type="entry name" value="Phosphotransferase system, mannose-type IIA component"/>
    <property type="match status" value="1"/>
</dbReference>
<evidence type="ECO:0000313" key="10">
    <source>
        <dbReference type="Proteomes" id="UP001141183"/>
    </source>
</evidence>
<dbReference type="GO" id="GO:0016020">
    <property type="term" value="C:membrane"/>
    <property type="evidence" value="ECO:0007669"/>
    <property type="project" value="InterPro"/>
</dbReference>
<dbReference type="PROSITE" id="PS51096">
    <property type="entry name" value="PTS_EIIA_TYPE_4"/>
    <property type="match status" value="1"/>
</dbReference>
<name>A0A9X3XJS9_9CLOT</name>
<keyword evidence="6" id="KW-0598">Phosphotransferase system</keyword>
<evidence type="ECO:0000256" key="5">
    <source>
        <dbReference type="ARBA" id="ARBA00022679"/>
    </source>
</evidence>
<protein>
    <submittedName>
        <fullName evidence="9">PTS sugar transporter subunit IIA</fullName>
    </submittedName>
</protein>
<keyword evidence="3" id="KW-0963">Cytoplasm</keyword>
<sequence length="166" mass="18812">MDTNITYNTNNKVDIGFYFNNRKKLSIGFLITGHGTFASGLYSAIKCLNGDYDNVEVVDFIPSDSINDYDKKLNKSLLDLSIYKKIIVLCDLFAGTPFNRVMINLVNNQEKYCVFGGVNLPITMEAIMAGETFTDIDVLIRYIKDIFKDTLIDGTEKLEEYLDSHC</sequence>
<evidence type="ECO:0000259" key="8">
    <source>
        <dbReference type="PROSITE" id="PS51096"/>
    </source>
</evidence>
<dbReference type="GO" id="GO:0005737">
    <property type="term" value="C:cytoplasm"/>
    <property type="evidence" value="ECO:0007669"/>
    <property type="project" value="UniProtKB-SubCell"/>
</dbReference>
<keyword evidence="10" id="KW-1185">Reference proteome</keyword>
<dbReference type="GO" id="GO:0009401">
    <property type="term" value="P:phosphoenolpyruvate-dependent sugar phosphotransferase system"/>
    <property type="evidence" value="ECO:0007669"/>
    <property type="project" value="UniProtKB-KW"/>
</dbReference>
<evidence type="ECO:0000256" key="2">
    <source>
        <dbReference type="ARBA" id="ARBA00022448"/>
    </source>
</evidence>
<dbReference type="PANTHER" id="PTHR33799:SF1">
    <property type="entry name" value="PTS SYSTEM MANNOSE-SPECIFIC EIIAB COMPONENT-RELATED"/>
    <property type="match status" value="1"/>
</dbReference>
<evidence type="ECO:0000256" key="4">
    <source>
        <dbReference type="ARBA" id="ARBA00022597"/>
    </source>
</evidence>
<dbReference type="Proteomes" id="UP001141183">
    <property type="component" value="Unassembled WGS sequence"/>
</dbReference>
<dbReference type="GO" id="GO:0016301">
    <property type="term" value="F:kinase activity"/>
    <property type="evidence" value="ECO:0007669"/>
    <property type="project" value="UniProtKB-KW"/>
</dbReference>
<keyword evidence="5" id="KW-0808">Transferase</keyword>
<organism evidence="9 10">
    <name type="scientific">Clostridium tertium</name>
    <dbReference type="NCBI Taxonomy" id="1559"/>
    <lineage>
        <taxon>Bacteria</taxon>
        <taxon>Bacillati</taxon>
        <taxon>Bacillota</taxon>
        <taxon>Clostridia</taxon>
        <taxon>Eubacteriales</taxon>
        <taxon>Clostridiaceae</taxon>
        <taxon>Clostridium</taxon>
    </lineage>
</organism>
<comment type="caution">
    <text evidence="9">The sequence shown here is derived from an EMBL/GenBank/DDBJ whole genome shotgun (WGS) entry which is preliminary data.</text>
</comment>
<dbReference type="InterPro" id="IPR051471">
    <property type="entry name" value="Bacterial_PTS_sugar_comp"/>
</dbReference>
<keyword evidence="2" id="KW-0813">Transport</keyword>
<accession>A0A9X3XJS9</accession>
<evidence type="ECO:0000256" key="7">
    <source>
        <dbReference type="ARBA" id="ARBA00022777"/>
    </source>
</evidence>
<dbReference type="InterPro" id="IPR033887">
    <property type="entry name" value="PTS_IIA_man"/>
</dbReference>
<dbReference type="PANTHER" id="PTHR33799">
    <property type="entry name" value="PTS PERMEASE-RELATED-RELATED"/>
    <property type="match status" value="1"/>
</dbReference>
<dbReference type="InterPro" id="IPR004701">
    <property type="entry name" value="PTS_EIIA_man-typ"/>
</dbReference>
<dbReference type="CDD" id="cd00006">
    <property type="entry name" value="PTS_IIA_man"/>
    <property type="match status" value="1"/>
</dbReference>
<proteinExistence type="predicted"/>
<comment type="subcellular location">
    <subcellularLocation>
        <location evidence="1">Cytoplasm</location>
    </subcellularLocation>
</comment>
<dbReference type="RefSeq" id="WP_008678516.1">
    <property type="nucleotide sequence ID" value="NZ_BAAACM010000015.1"/>
</dbReference>
<evidence type="ECO:0000256" key="6">
    <source>
        <dbReference type="ARBA" id="ARBA00022683"/>
    </source>
</evidence>
<feature type="domain" description="PTS EIIA type-4" evidence="8">
    <location>
        <begin position="26"/>
        <end position="151"/>
    </location>
</feature>
<keyword evidence="7" id="KW-0418">Kinase</keyword>
<dbReference type="AlphaFoldDB" id="A0A9X3XJS9"/>
<dbReference type="GeneID" id="93044131"/>